<dbReference type="InterPro" id="IPR036937">
    <property type="entry name" value="Adhesion_dom_fimbrial_sf"/>
</dbReference>
<dbReference type="EMBL" id="JBHSMT010000004">
    <property type="protein sequence ID" value="MFC5472468.1"/>
    <property type="molecule type" value="Genomic_DNA"/>
</dbReference>
<keyword evidence="4" id="KW-1185">Reference proteome</keyword>
<proteinExistence type="predicted"/>
<dbReference type="PANTHER" id="PTHR33420">
    <property type="entry name" value="FIMBRIAL SUBUNIT ELFA-RELATED"/>
    <property type="match status" value="1"/>
</dbReference>
<comment type="caution">
    <text evidence="3">The sequence shown here is derived from an EMBL/GenBank/DDBJ whole genome shotgun (WGS) entry which is preliminary data.</text>
</comment>
<evidence type="ECO:0000256" key="1">
    <source>
        <dbReference type="SAM" id="Phobius"/>
    </source>
</evidence>
<reference evidence="4" key="1">
    <citation type="journal article" date="2019" name="Int. J. Syst. Evol. Microbiol.">
        <title>The Global Catalogue of Microorganisms (GCM) 10K type strain sequencing project: providing services to taxonomists for standard genome sequencing and annotation.</title>
        <authorList>
            <consortium name="The Broad Institute Genomics Platform"/>
            <consortium name="The Broad Institute Genome Sequencing Center for Infectious Disease"/>
            <person name="Wu L."/>
            <person name="Ma J."/>
        </authorList>
    </citation>
    <scope>NUCLEOTIDE SEQUENCE [LARGE SCALE GENOMIC DNA]</scope>
    <source>
        <strain evidence="4">JCM 17066</strain>
    </source>
</reference>
<protein>
    <submittedName>
        <fullName evidence="3">Fimbrial protein</fullName>
    </submittedName>
</protein>
<evidence type="ECO:0000313" key="3">
    <source>
        <dbReference type="EMBL" id="MFC5472468.1"/>
    </source>
</evidence>
<accession>A0ABW0M2X9</accession>
<organism evidence="3 4">
    <name type="scientific">Paraherbaspirillum soli</name>
    <dbReference type="NCBI Taxonomy" id="631222"/>
    <lineage>
        <taxon>Bacteria</taxon>
        <taxon>Pseudomonadati</taxon>
        <taxon>Pseudomonadota</taxon>
        <taxon>Betaproteobacteria</taxon>
        <taxon>Burkholderiales</taxon>
        <taxon>Oxalobacteraceae</taxon>
        <taxon>Paraherbaspirillum</taxon>
    </lineage>
</organism>
<keyword evidence="1" id="KW-0472">Membrane</keyword>
<gene>
    <name evidence="3" type="ORF">ACFPM8_00705</name>
</gene>
<dbReference type="SUPFAM" id="SSF49401">
    <property type="entry name" value="Bacterial adhesins"/>
    <property type="match status" value="1"/>
</dbReference>
<dbReference type="Proteomes" id="UP001596045">
    <property type="component" value="Unassembled WGS sequence"/>
</dbReference>
<evidence type="ECO:0000313" key="4">
    <source>
        <dbReference type="Proteomes" id="UP001596045"/>
    </source>
</evidence>
<sequence>MATLLRRHTGSPGHGGSLQRLRASLVGVFLLLNICVPLRAQTVGPTFKGFYMEDTCTIKDQNIVIDFGQTNDASFTGIEGPTKPIAIAATCPAGWRATYSLNASADADNANAIKNSAANGATGFGILIRSKDLSTTIPPNRSNSSRLSLDDGLQATLIRTKSVGSEGNINATATLTVAYE</sequence>
<keyword evidence="1" id="KW-1133">Transmembrane helix</keyword>
<dbReference type="InterPro" id="IPR050263">
    <property type="entry name" value="Bact_Fimbrial_Adh_Pro"/>
</dbReference>
<dbReference type="Pfam" id="PF00419">
    <property type="entry name" value="Fimbrial"/>
    <property type="match status" value="1"/>
</dbReference>
<dbReference type="RefSeq" id="WP_378993937.1">
    <property type="nucleotide sequence ID" value="NZ_JBHSMT010000004.1"/>
</dbReference>
<dbReference type="InterPro" id="IPR008966">
    <property type="entry name" value="Adhesion_dom_sf"/>
</dbReference>
<feature type="transmembrane region" description="Helical" evidence="1">
    <location>
        <begin position="21"/>
        <end position="40"/>
    </location>
</feature>
<dbReference type="PANTHER" id="PTHR33420:SF33">
    <property type="entry name" value="MINOR FIMBRIAL SUBUNIT"/>
    <property type="match status" value="1"/>
</dbReference>
<dbReference type="InterPro" id="IPR000259">
    <property type="entry name" value="Adhesion_dom_fimbrial"/>
</dbReference>
<evidence type="ECO:0000259" key="2">
    <source>
        <dbReference type="Pfam" id="PF00419"/>
    </source>
</evidence>
<name>A0ABW0M2X9_9BURK</name>
<keyword evidence="1" id="KW-0812">Transmembrane</keyword>
<feature type="domain" description="Fimbrial-type adhesion" evidence="2">
    <location>
        <begin position="51"/>
        <end position="179"/>
    </location>
</feature>
<dbReference type="Gene3D" id="2.60.40.1090">
    <property type="entry name" value="Fimbrial-type adhesion domain"/>
    <property type="match status" value="1"/>
</dbReference>